<accession>A0A7G9R3X4</accession>
<dbReference type="KEGG" id="pei:H9L10_04490"/>
<dbReference type="Gene3D" id="1.25.40.10">
    <property type="entry name" value="Tetratricopeptide repeat domain"/>
    <property type="match status" value="2"/>
</dbReference>
<evidence type="ECO:0000313" key="1">
    <source>
        <dbReference type="EMBL" id="QNN50299.1"/>
    </source>
</evidence>
<dbReference type="AlphaFoldDB" id="A0A7G9R3X4"/>
<evidence type="ECO:0000313" key="2">
    <source>
        <dbReference type="Proteomes" id="UP000515976"/>
    </source>
</evidence>
<dbReference type="RefSeq" id="WP_166097764.1">
    <property type="nucleotide sequence ID" value="NZ_BMMY01000001.1"/>
</dbReference>
<protein>
    <recommendedName>
        <fullName evidence="3">Tetratricopeptide repeat protein</fullName>
    </recommendedName>
</protein>
<dbReference type="SUPFAM" id="SSF48452">
    <property type="entry name" value="TPR-like"/>
    <property type="match status" value="2"/>
</dbReference>
<dbReference type="Proteomes" id="UP000515976">
    <property type="component" value="Chromosome"/>
</dbReference>
<reference evidence="1 2" key="1">
    <citation type="submission" date="2020-08" db="EMBL/GenBank/DDBJ databases">
        <title>Genome sequence of Phycicoccus endophyticus JCM 31784T.</title>
        <authorList>
            <person name="Hyun D.-W."/>
            <person name="Bae J.-W."/>
        </authorList>
    </citation>
    <scope>NUCLEOTIDE SEQUENCE [LARGE SCALE GENOMIC DNA]</scope>
    <source>
        <strain evidence="1 2">JCM 31784</strain>
    </source>
</reference>
<dbReference type="InterPro" id="IPR011990">
    <property type="entry name" value="TPR-like_helical_dom_sf"/>
</dbReference>
<keyword evidence="2" id="KW-1185">Reference proteome</keyword>
<organism evidence="1 2">
    <name type="scientific">Phycicoccus endophyticus</name>
    <dbReference type="NCBI Taxonomy" id="1690220"/>
    <lineage>
        <taxon>Bacteria</taxon>
        <taxon>Bacillati</taxon>
        <taxon>Actinomycetota</taxon>
        <taxon>Actinomycetes</taxon>
        <taxon>Micrococcales</taxon>
        <taxon>Intrasporangiaceae</taxon>
        <taxon>Phycicoccus</taxon>
    </lineage>
</organism>
<dbReference type="EMBL" id="CP060712">
    <property type="protein sequence ID" value="QNN50299.1"/>
    <property type="molecule type" value="Genomic_DNA"/>
</dbReference>
<evidence type="ECO:0008006" key="3">
    <source>
        <dbReference type="Google" id="ProtNLM"/>
    </source>
</evidence>
<proteinExistence type="predicted"/>
<name>A0A7G9R3X4_9MICO</name>
<gene>
    <name evidence="1" type="ORF">H9L10_04490</name>
</gene>
<sequence>MSEAAGPGPQVEADATAVAEAAELARGGEARARAGDLDAAVEAVRGAAPVLLHSPRGAQGTAACLRTLVRIGNTDRALDLLLPRVDRVATLEDPEDRMWFAATAAWVLRHARRLGMLPERVGHEDAATALTHLEATARSLAGEHANGDPQEAARALVAAHDDTGVASEPTLPPTRLPLPPAGDSMLRPPASAAEVAELAARARDWRLEVDPALERLLRGWLETREAALSLLSAPGHWAAAALLDRSSVHLLRDPVRERLRLEEAVSAAERGEDEEGVAHGRCELAVLDVREASARFGEGAPEVDRARERALAAVEDLVAHGWAETAALSRRWYALSTRPADAAEQLLRAAQEHERLGQPVRQALCLLDAAPPTFAREGEAGHRLLDEAERLAGEHPVLGVQVLDLRARVARARGDHRAAGALYARAAAVRDVPDGSRMAVLFAWCDLLVERAEWGALEPRAADALALAVRLRDPVALAVAQRHLGLSWLEQGRAPEAAELLAAAAPVVREHVPELLGPTTWALGNAALALGAWPQAREAFTSAAEAFEQTDRLEEASHARYRAGTAAWDGEDLATAATELDAAVALARRSSTVPVLLEALRSRAAVRAAAGDVDGGLAALDAVLADVERLAAARPSGEADDDAFDAEELEPDILREGAHVLADAGRTDEALERLTRAEALVGGEFELVLRAERGVVLAEADRLEQAEPLLRDSLEQLRAAGMAEERVAVAGALARALDRAGRVEDAEEVWGRDGPDD</sequence>